<evidence type="ECO:0008006" key="3">
    <source>
        <dbReference type="Google" id="ProtNLM"/>
    </source>
</evidence>
<dbReference type="RefSeq" id="WP_019440476.1">
    <property type="nucleotide sequence ID" value="NZ_ALOE01000009.1"/>
</dbReference>
<dbReference type="EMBL" id="CP044399">
    <property type="protein sequence ID" value="QFI38154.1"/>
    <property type="molecule type" value="Genomic_DNA"/>
</dbReference>
<dbReference type="OrthoDB" id="3034312at2"/>
<evidence type="ECO:0000313" key="2">
    <source>
        <dbReference type="Proteomes" id="UP000327424"/>
    </source>
</evidence>
<protein>
    <recommendedName>
        <fullName evidence="3">DUF2971 domain-containing protein</fullName>
    </recommendedName>
</protein>
<sequence length="324" mass="37680">MNKEVQDQLNGARNLFFGFLKGVDSKFNIELPDYVYHYTSIDSFYLMVESDTIRMFTVSNFEDKLERKVKLDIESRVSGHITNNETLEKHDFAHMVNTALSNDHVFIQSNTTTSKNSYLWDNYGNKGEGICLRISTAKYIAYLEETLEDFELLPNYLKCCYISYDEAWLNTFLEMLLPAIQAANSKLNNMSTTIWFFFLEYWKNFIKSAEPYEKEKEFRCVVSDNYSLFLFFCSQLARWGLFTTKDSEILSAAFFSEYNNRKQSLHQQLGFTTTKHSSYVTIPFSKVVDSVLIGPNSTMTKSGISKGTNYKIRKSQVERMLGRL</sequence>
<organism evidence="1 2">
    <name type="scientific">Moritella marina ATCC 15381</name>
    <dbReference type="NCBI Taxonomy" id="1202962"/>
    <lineage>
        <taxon>Bacteria</taxon>
        <taxon>Pseudomonadati</taxon>
        <taxon>Pseudomonadota</taxon>
        <taxon>Gammaproteobacteria</taxon>
        <taxon>Alteromonadales</taxon>
        <taxon>Moritellaceae</taxon>
        <taxon>Moritella</taxon>
    </lineage>
</organism>
<dbReference type="KEGG" id="mmaa:FR932_10010"/>
<accession>A0A5J6WL45</accession>
<name>A0A5J6WL45_MORMI</name>
<dbReference type="AlphaFoldDB" id="A0A5J6WL45"/>
<reference evidence="1 2" key="1">
    <citation type="submission" date="2019-09" db="EMBL/GenBank/DDBJ databases">
        <title>Hybrid Assembly of the complete Genome of the Deep-Sea Bacterium Moritella marina from long Nanopore and Illumina reads.</title>
        <authorList>
            <person name="Magin S."/>
            <person name="Georgoulis A."/>
            <person name="Papadimitriou K."/>
            <person name="Iliakis G."/>
            <person name="Vorgias C.E."/>
        </authorList>
    </citation>
    <scope>NUCLEOTIDE SEQUENCE [LARGE SCALE GENOMIC DNA]</scope>
    <source>
        <strain evidence="1 2">MP-1</strain>
    </source>
</reference>
<keyword evidence="2" id="KW-1185">Reference proteome</keyword>
<evidence type="ECO:0000313" key="1">
    <source>
        <dbReference type="EMBL" id="QFI38154.1"/>
    </source>
</evidence>
<gene>
    <name evidence="1" type="ORF">FR932_10010</name>
</gene>
<dbReference type="Proteomes" id="UP000327424">
    <property type="component" value="Chromosome"/>
</dbReference>
<proteinExistence type="predicted"/>